<reference evidence="1 2" key="1">
    <citation type="submission" date="2016-11" db="EMBL/GenBank/DDBJ databases">
        <title>The macronuclear genome of Stentor coeruleus: a giant cell with tiny introns.</title>
        <authorList>
            <person name="Slabodnick M."/>
            <person name="Ruby J.G."/>
            <person name="Reiff S.B."/>
            <person name="Swart E.C."/>
            <person name="Gosai S."/>
            <person name="Prabakaran S."/>
            <person name="Witkowska E."/>
            <person name="Larue G.E."/>
            <person name="Fisher S."/>
            <person name="Freeman R.M."/>
            <person name="Gunawardena J."/>
            <person name="Chu W."/>
            <person name="Stover N.A."/>
            <person name="Gregory B.D."/>
            <person name="Nowacki M."/>
            <person name="Derisi J."/>
            <person name="Roy S.W."/>
            <person name="Marshall W.F."/>
            <person name="Sood P."/>
        </authorList>
    </citation>
    <scope>NUCLEOTIDE SEQUENCE [LARGE SCALE GENOMIC DNA]</scope>
    <source>
        <strain evidence="1">WM001</strain>
    </source>
</reference>
<evidence type="ECO:0000313" key="2">
    <source>
        <dbReference type="Proteomes" id="UP000187209"/>
    </source>
</evidence>
<organism evidence="1 2">
    <name type="scientific">Stentor coeruleus</name>
    <dbReference type="NCBI Taxonomy" id="5963"/>
    <lineage>
        <taxon>Eukaryota</taxon>
        <taxon>Sar</taxon>
        <taxon>Alveolata</taxon>
        <taxon>Ciliophora</taxon>
        <taxon>Postciliodesmatophora</taxon>
        <taxon>Heterotrichea</taxon>
        <taxon>Heterotrichida</taxon>
        <taxon>Stentoridae</taxon>
        <taxon>Stentor</taxon>
    </lineage>
</organism>
<comment type="caution">
    <text evidence="1">The sequence shown here is derived from an EMBL/GenBank/DDBJ whole genome shotgun (WGS) entry which is preliminary data.</text>
</comment>
<gene>
    <name evidence="1" type="ORF">SteCoe_19959</name>
</gene>
<keyword evidence="2" id="KW-1185">Reference proteome</keyword>
<protein>
    <submittedName>
        <fullName evidence="1">Uncharacterized protein</fullName>
    </submittedName>
</protein>
<proteinExistence type="predicted"/>
<dbReference type="AlphaFoldDB" id="A0A1R2BTD7"/>
<accession>A0A1R2BTD7</accession>
<dbReference type="Proteomes" id="UP000187209">
    <property type="component" value="Unassembled WGS sequence"/>
</dbReference>
<sequence>MSTSSEIFNLPIYKDKKPYSRDSTTSSELLMKKSLISANSFLSGQIEKNKKYIKSLQSLLSWISSCSDSISPELTSLMLANVSNEDHYDFELRLISDFNKYICKSKYFTFIVELKSLTGKTIPQSERINLEVKLYSSDAVPKQLVNTMQGKPIIRGRGIETMVFHPTENKFLVRIKMQITEVSSHFINGHVNLVVAKKNDGHYAIKPLVLRELIVKAKEKTCKRWREQEF</sequence>
<name>A0A1R2BTD7_9CILI</name>
<dbReference type="OrthoDB" id="311677at2759"/>
<evidence type="ECO:0000313" key="1">
    <source>
        <dbReference type="EMBL" id="OMJ79927.1"/>
    </source>
</evidence>
<dbReference type="EMBL" id="MPUH01000448">
    <property type="protein sequence ID" value="OMJ79927.1"/>
    <property type="molecule type" value="Genomic_DNA"/>
</dbReference>